<dbReference type="Proteomes" id="UP000828390">
    <property type="component" value="Unassembled WGS sequence"/>
</dbReference>
<proteinExistence type="predicted"/>
<keyword evidence="4" id="KW-1185">Reference proteome</keyword>
<evidence type="ECO:0000256" key="1">
    <source>
        <dbReference type="SAM" id="Coils"/>
    </source>
</evidence>
<dbReference type="EMBL" id="JAIWYP010000002">
    <property type="protein sequence ID" value="KAH3874481.1"/>
    <property type="molecule type" value="Genomic_DNA"/>
</dbReference>
<reference evidence="3" key="1">
    <citation type="journal article" date="2019" name="bioRxiv">
        <title>The Genome of the Zebra Mussel, Dreissena polymorpha: A Resource for Invasive Species Research.</title>
        <authorList>
            <person name="McCartney M.A."/>
            <person name="Auch B."/>
            <person name="Kono T."/>
            <person name="Mallez S."/>
            <person name="Zhang Y."/>
            <person name="Obille A."/>
            <person name="Becker A."/>
            <person name="Abrahante J.E."/>
            <person name="Garbe J."/>
            <person name="Badalamenti J.P."/>
            <person name="Herman A."/>
            <person name="Mangelson H."/>
            <person name="Liachko I."/>
            <person name="Sullivan S."/>
            <person name="Sone E.D."/>
            <person name="Koren S."/>
            <person name="Silverstein K.A.T."/>
            <person name="Beckman K.B."/>
            <person name="Gohl D.M."/>
        </authorList>
    </citation>
    <scope>NUCLEOTIDE SEQUENCE</scope>
    <source>
        <strain evidence="3">Duluth1</strain>
        <tissue evidence="3">Whole animal</tissue>
    </source>
</reference>
<evidence type="ECO:0000313" key="4">
    <source>
        <dbReference type="Proteomes" id="UP000828390"/>
    </source>
</evidence>
<gene>
    <name evidence="3" type="ORF">DPMN_037726</name>
</gene>
<organism evidence="3 4">
    <name type="scientific">Dreissena polymorpha</name>
    <name type="common">Zebra mussel</name>
    <name type="synonym">Mytilus polymorpha</name>
    <dbReference type="NCBI Taxonomy" id="45954"/>
    <lineage>
        <taxon>Eukaryota</taxon>
        <taxon>Metazoa</taxon>
        <taxon>Spiralia</taxon>
        <taxon>Lophotrochozoa</taxon>
        <taxon>Mollusca</taxon>
        <taxon>Bivalvia</taxon>
        <taxon>Autobranchia</taxon>
        <taxon>Heteroconchia</taxon>
        <taxon>Euheterodonta</taxon>
        <taxon>Imparidentia</taxon>
        <taxon>Neoheterodontei</taxon>
        <taxon>Myida</taxon>
        <taxon>Dreissenoidea</taxon>
        <taxon>Dreissenidae</taxon>
        <taxon>Dreissena</taxon>
    </lineage>
</organism>
<feature type="coiled-coil region" evidence="1">
    <location>
        <begin position="130"/>
        <end position="157"/>
    </location>
</feature>
<protein>
    <submittedName>
        <fullName evidence="3">Uncharacterized protein</fullName>
    </submittedName>
</protein>
<accession>A0A9D4MFV5</accession>
<name>A0A9D4MFV5_DREPO</name>
<feature type="region of interest" description="Disordered" evidence="2">
    <location>
        <begin position="63"/>
        <end position="91"/>
    </location>
</feature>
<evidence type="ECO:0000313" key="3">
    <source>
        <dbReference type="EMBL" id="KAH3874481.1"/>
    </source>
</evidence>
<sequence length="188" mass="21522">MNALRLTIDAVEQYDGNVTAVPITKTMKHVTDSHQKYFKRLEDVNQESNLLKNVQLVKKRQREMESEAIKKNDDRKRKISEKEKEVKKNEAGLQEDMHAAISLFREANDRLAAAAKKKDFTEIDFAHSLLDVARTKIDKATNALETCRRQRNEIKSKKSKLIASYSQKAKKKAVSQANNMVHVDIVGL</sequence>
<reference evidence="3" key="2">
    <citation type="submission" date="2020-11" db="EMBL/GenBank/DDBJ databases">
        <authorList>
            <person name="McCartney M.A."/>
            <person name="Auch B."/>
            <person name="Kono T."/>
            <person name="Mallez S."/>
            <person name="Becker A."/>
            <person name="Gohl D.M."/>
            <person name="Silverstein K.A.T."/>
            <person name="Koren S."/>
            <person name="Bechman K.B."/>
            <person name="Herman A."/>
            <person name="Abrahante J.E."/>
            <person name="Garbe J."/>
        </authorList>
    </citation>
    <scope>NUCLEOTIDE SEQUENCE</scope>
    <source>
        <strain evidence="3">Duluth1</strain>
        <tissue evidence="3">Whole animal</tissue>
    </source>
</reference>
<comment type="caution">
    <text evidence="3">The sequence shown here is derived from an EMBL/GenBank/DDBJ whole genome shotgun (WGS) entry which is preliminary data.</text>
</comment>
<keyword evidence="1" id="KW-0175">Coiled coil</keyword>
<evidence type="ECO:0000256" key="2">
    <source>
        <dbReference type="SAM" id="MobiDB-lite"/>
    </source>
</evidence>
<dbReference type="AlphaFoldDB" id="A0A9D4MFV5"/>